<gene>
    <name evidence="2" type="ORF">TH6_15025</name>
</gene>
<dbReference type="AlphaFoldDB" id="A0A367V7T2"/>
<name>A0A367V7T2_9PROT</name>
<reference evidence="2 3" key="1">
    <citation type="submission" date="2014-07" db="EMBL/GenBank/DDBJ databases">
        <title>Draft genome sequence of Thalassospira profundimaris R8-17.</title>
        <authorList>
            <person name="Lai Q."/>
            <person name="Shao Z."/>
        </authorList>
    </citation>
    <scope>NUCLEOTIDE SEQUENCE [LARGE SCALE GENOMIC DNA]</scope>
    <source>
        <strain evidence="2 3">R8-17</strain>
    </source>
</reference>
<proteinExistence type="predicted"/>
<evidence type="ECO:0000313" key="3">
    <source>
        <dbReference type="Proteomes" id="UP000253061"/>
    </source>
</evidence>
<accession>A0A367V7T2</accession>
<evidence type="ECO:0000313" key="2">
    <source>
        <dbReference type="EMBL" id="RCK21079.1"/>
    </source>
</evidence>
<organism evidence="2 3">
    <name type="scientific">Thalassospira profundimaris</name>
    <dbReference type="NCBI Taxonomy" id="502049"/>
    <lineage>
        <taxon>Bacteria</taxon>
        <taxon>Pseudomonadati</taxon>
        <taxon>Pseudomonadota</taxon>
        <taxon>Alphaproteobacteria</taxon>
        <taxon>Rhodospirillales</taxon>
        <taxon>Thalassospiraceae</taxon>
        <taxon>Thalassospira</taxon>
    </lineage>
</organism>
<protein>
    <submittedName>
        <fullName evidence="2">Uncharacterized protein</fullName>
    </submittedName>
</protein>
<comment type="caution">
    <text evidence="2">The sequence shown here is derived from an EMBL/GenBank/DDBJ whole genome shotgun (WGS) entry which is preliminary data.</text>
</comment>
<dbReference type="Proteomes" id="UP000253061">
    <property type="component" value="Unassembled WGS sequence"/>
</dbReference>
<evidence type="ECO:0000256" key="1">
    <source>
        <dbReference type="SAM" id="MobiDB-lite"/>
    </source>
</evidence>
<sequence>MSNSNGELKSFGTLIQSLEEGQFHSDLTDEITAITKALQNHVINHGGSPKGKLDLSLKFQLKSGVITISTTTSTSLPVAPRSQSILWADDKGNLCRQNPRQRDMFTDVNAEEAETRAV</sequence>
<feature type="region of interest" description="Disordered" evidence="1">
    <location>
        <begin position="97"/>
        <end position="118"/>
    </location>
</feature>
<dbReference type="EMBL" id="JPWB01000006">
    <property type="protein sequence ID" value="RCK21079.1"/>
    <property type="molecule type" value="Genomic_DNA"/>
</dbReference>
<dbReference type="RefSeq" id="WP_062954046.1">
    <property type="nucleotide sequence ID" value="NZ_JPWB01000006.1"/>
</dbReference>